<proteinExistence type="predicted"/>
<sequence length="113" mass="12707">MNAERWMGAHSSHLKRCRARHQYSFLSRCFSSSFPFLGLDLSFSWTDLLYTVSLLPPSLASSIPLVFSTQSVCHLFPLHPSLFLEPLSLPSTKLSLPSLSNRFHPRTSPPCSV</sequence>
<reference evidence="1 2" key="1">
    <citation type="journal article" date="2019" name="Nat. Ecol. Evol.">
        <title>Megaphylogeny resolves global patterns of mushroom evolution.</title>
        <authorList>
            <person name="Varga T."/>
            <person name="Krizsan K."/>
            <person name="Foldi C."/>
            <person name="Dima B."/>
            <person name="Sanchez-Garcia M."/>
            <person name="Sanchez-Ramirez S."/>
            <person name="Szollosi G.J."/>
            <person name="Szarkandi J.G."/>
            <person name="Papp V."/>
            <person name="Albert L."/>
            <person name="Andreopoulos W."/>
            <person name="Angelini C."/>
            <person name="Antonin V."/>
            <person name="Barry K.W."/>
            <person name="Bougher N.L."/>
            <person name="Buchanan P."/>
            <person name="Buyck B."/>
            <person name="Bense V."/>
            <person name="Catcheside P."/>
            <person name="Chovatia M."/>
            <person name="Cooper J."/>
            <person name="Damon W."/>
            <person name="Desjardin D."/>
            <person name="Finy P."/>
            <person name="Geml J."/>
            <person name="Haridas S."/>
            <person name="Hughes K."/>
            <person name="Justo A."/>
            <person name="Karasinski D."/>
            <person name="Kautmanova I."/>
            <person name="Kiss B."/>
            <person name="Kocsube S."/>
            <person name="Kotiranta H."/>
            <person name="LaButti K.M."/>
            <person name="Lechner B.E."/>
            <person name="Liimatainen K."/>
            <person name="Lipzen A."/>
            <person name="Lukacs Z."/>
            <person name="Mihaltcheva S."/>
            <person name="Morgado L.N."/>
            <person name="Niskanen T."/>
            <person name="Noordeloos M.E."/>
            <person name="Ohm R.A."/>
            <person name="Ortiz-Santana B."/>
            <person name="Ovrebo C."/>
            <person name="Racz N."/>
            <person name="Riley R."/>
            <person name="Savchenko A."/>
            <person name="Shiryaev A."/>
            <person name="Soop K."/>
            <person name="Spirin V."/>
            <person name="Szebenyi C."/>
            <person name="Tomsovsky M."/>
            <person name="Tulloss R.E."/>
            <person name="Uehling J."/>
            <person name="Grigoriev I.V."/>
            <person name="Vagvolgyi C."/>
            <person name="Papp T."/>
            <person name="Martin F.M."/>
            <person name="Miettinen O."/>
            <person name="Hibbett D.S."/>
            <person name="Nagy L.G."/>
        </authorList>
    </citation>
    <scope>NUCLEOTIDE SEQUENCE [LARGE SCALE GENOMIC DNA]</scope>
    <source>
        <strain evidence="1 2">CBS 309.79</strain>
    </source>
</reference>
<organism evidence="1 2">
    <name type="scientific">Pterulicium gracile</name>
    <dbReference type="NCBI Taxonomy" id="1884261"/>
    <lineage>
        <taxon>Eukaryota</taxon>
        <taxon>Fungi</taxon>
        <taxon>Dikarya</taxon>
        <taxon>Basidiomycota</taxon>
        <taxon>Agaricomycotina</taxon>
        <taxon>Agaricomycetes</taxon>
        <taxon>Agaricomycetidae</taxon>
        <taxon>Agaricales</taxon>
        <taxon>Pleurotineae</taxon>
        <taxon>Pterulaceae</taxon>
        <taxon>Pterulicium</taxon>
    </lineage>
</organism>
<evidence type="ECO:0000313" key="1">
    <source>
        <dbReference type="EMBL" id="TFK96696.1"/>
    </source>
</evidence>
<dbReference type="AlphaFoldDB" id="A0A5C3Q589"/>
<evidence type="ECO:0000313" key="2">
    <source>
        <dbReference type="Proteomes" id="UP000305067"/>
    </source>
</evidence>
<gene>
    <name evidence="1" type="ORF">BDV98DRAFT_575713</name>
</gene>
<protein>
    <submittedName>
        <fullName evidence="1">Uncharacterized protein</fullName>
    </submittedName>
</protein>
<name>A0A5C3Q589_9AGAR</name>
<dbReference type="EMBL" id="ML178856">
    <property type="protein sequence ID" value="TFK96696.1"/>
    <property type="molecule type" value="Genomic_DNA"/>
</dbReference>
<dbReference type="Proteomes" id="UP000305067">
    <property type="component" value="Unassembled WGS sequence"/>
</dbReference>
<keyword evidence="2" id="KW-1185">Reference proteome</keyword>
<accession>A0A5C3Q589</accession>